<name>A0ABD5X5Z2_9EURY</name>
<organism evidence="2 3">
    <name type="scientific">Halovenus rubra</name>
    <dbReference type="NCBI Taxonomy" id="869890"/>
    <lineage>
        <taxon>Archaea</taxon>
        <taxon>Methanobacteriati</taxon>
        <taxon>Methanobacteriota</taxon>
        <taxon>Stenosarchaea group</taxon>
        <taxon>Halobacteria</taxon>
        <taxon>Halobacteriales</taxon>
        <taxon>Haloarculaceae</taxon>
        <taxon>Halovenus</taxon>
    </lineage>
</organism>
<dbReference type="Pfam" id="PF23954">
    <property type="entry name" value="DUF7283"/>
    <property type="match status" value="1"/>
</dbReference>
<dbReference type="RefSeq" id="WP_267638068.1">
    <property type="nucleotide sequence ID" value="NZ_JAODIY010000011.1"/>
</dbReference>
<gene>
    <name evidence="2" type="ORF">ACFQJ7_07670</name>
</gene>
<feature type="transmembrane region" description="Helical" evidence="1">
    <location>
        <begin position="12"/>
        <end position="30"/>
    </location>
</feature>
<evidence type="ECO:0000313" key="3">
    <source>
        <dbReference type="Proteomes" id="UP001596414"/>
    </source>
</evidence>
<proteinExistence type="predicted"/>
<evidence type="ECO:0000313" key="2">
    <source>
        <dbReference type="EMBL" id="MFC7125919.1"/>
    </source>
</evidence>
<dbReference type="AlphaFoldDB" id="A0ABD5X5Z2"/>
<keyword evidence="1" id="KW-1133">Transmembrane helix</keyword>
<comment type="caution">
    <text evidence="2">The sequence shown here is derived from an EMBL/GenBank/DDBJ whole genome shotgun (WGS) entry which is preliminary data.</text>
</comment>
<evidence type="ECO:0000256" key="1">
    <source>
        <dbReference type="SAM" id="Phobius"/>
    </source>
</evidence>
<accession>A0ABD5X5Z2</accession>
<dbReference type="EMBL" id="JBHSZQ010000011">
    <property type="protein sequence ID" value="MFC7125919.1"/>
    <property type="molecule type" value="Genomic_DNA"/>
</dbReference>
<protein>
    <submittedName>
        <fullName evidence="2">Uncharacterized protein</fullName>
    </submittedName>
</protein>
<keyword evidence="1" id="KW-0812">Transmembrane</keyword>
<sequence>MEFETPIDAWYMWLGVAFATIAIASVALSLPTQPPPDATAVANTIDRVAGSTEVAGASYEHDAEEVRVDMSRLSMRNGGGTAHASITFGPITPVAAVSNTTKQAALFALLDGTPPSVALNRPQFAGLTEADLHGAVSEVRRNLWDQTPEWQPASGTLRIRKLELDGKVVVLVAV</sequence>
<keyword evidence="1" id="KW-0472">Membrane</keyword>
<dbReference type="Proteomes" id="UP001596414">
    <property type="component" value="Unassembled WGS sequence"/>
</dbReference>
<reference evidence="2 3" key="1">
    <citation type="journal article" date="2014" name="Int. J. Syst. Evol. Microbiol.">
        <title>Complete genome sequence of Corynebacterium casei LMG S-19264T (=DSM 44701T), isolated from a smear-ripened cheese.</title>
        <authorList>
            <consortium name="US DOE Joint Genome Institute (JGI-PGF)"/>
            <person name="Walter F."/>
            <person name="Albersmeier A."/>
            <person name="Kalinowski J."/>
            <person name="Ruckert C."/>
        </authorList>
    </citation>
    <scope>NUCLEOTIDE SEQUENCE [LARGE SCALE GENOMIC DNA]</scope>
    <source>
        <strain evidence="2 3">CGMCC 4.7215</strain>
    </source>
</reference>
<dbReference type="InterPro" id="IPR055707">
    <property type="entry name" value="DUF7283"/>
</dbReference>